<accession>A0ACB9RMK7</accession>
<dbReference type="EMBL" id="CM042882">
    <property type="protein sequence ID" value="KAI4380386.1"/>
    <property type="molecule type" value="Genomic_DNA"/>
</dbReference>
<comment type="caution">
    <text evidence="1">The sequence shown here is derived from an EMBL/GenBank/DDBJ whole genome shotgun (WGS) entry which is preliminary data.</text>
</comment>
<name>A0ACB9RMK7_9MYRT</name>
<proteinExistence type="predicted"/>
<keyword evidence="2" id="KW-1185">Reference proteome</keyword>
<dbReference type="Proteomes" id="UP001057402">
    <property type="component" value="Chromosome 3"/>
</dbReference>
<protein>
    <submittedName>
        <fullName evidence="1">Uncharacterized protein</fullName>
    </submittedName>
</protein>
<sequence>MVKPGLVCHRHYAKHATLNNALIPDIQEEVLIPVSMTENSKATASRASDSVDLRSSAPFGTRVAMSFAAAAMAELGSGGPSEPPKFLFTSVLETRILKTKGDKGTSGGSSKNAIVKATKSIPSTSNSDVQLQRMPLLDRILQDIENFAVGKISNLDELSDTGTRVPAEGFSNSKLTPKLSGQIQDALELCSGSLPTIMALPTYKTLHILVSFRFYSTTFGLSKALYQHQQQQGVDGHASAIEREVRVGRLHCQKIRDTETA</sequence>
<organism evidence="1 2">
    <name type="scientific">Melastoma candidum</name>
    <dbReference type="NCBI Taxonomy" id="119954"/>
    <lineage>
        <taxon>Eukaryota</taxon>
        <taxon>Viridiplantae</taxon>
        <taxon>Streptophyta</taxon>
        <taxon>Embryophyta</taxon>
        <taxon>Tracheophyta</taxon>
        <taxon>Spermatophyta</taxon>
        <taxon>Magnoliopsida</taxon>
        <taxon>eudicotyledons</taxon>
        <taxon>Gunneridae</taxon>
        <taxon>Pentapetalae</taxon>
        <taxon>rosids</taxon>
        <taxon>malvids</taxon>
        <taxon>Myrtales</taxon>
        <taxon>Melastomataceae</taxon>
        <taxon>Melastomatoideae</taxon>
        <taxon>Melastomateae</taxon>
        <taxon>Melastoma</taxon>
    </lineage>
</organism>
<evidence type="ECO:0000313" key="2">
    <source>
        <dbReference type="Proteomes" id="UP001057402"/>
    </source>
</evidence>
<reference evidence="2" key="1">
    <citation type="journal article" date="2023" name="Front. Plant Sci.">
        <title>Chromosomal-level genome assembly of Melastoma candidum provides insights into trichome evolution.</title>
        <authorList>
            <person name="Zhong Y."/>
            <person name="Wu W."/>
            <person name="Sun C."/>
            <person name="Zou P."/>
            <person name="Liu Y."/>
            <person name="Dai S."/>
            <person name="Zhou R."/>
        </authorList>
    </citation>
    <scope>NUCLEOTIDE SEQUENCE [LARGE SCALE GENOMIC DNA]</scope>
</reference>
<gene>
    <name evidence="1" type="ORF">MLD38_006583</name>
</gene>
<evidence type="ECO:0000313" key="1">
    <source>
        <dbReference type="EMBL" id="KAI4380386.1"/>
    </source>
</evidence>